<protein>
    <recommendedName>
        <fullName evidence="18">Bifunctional protein GlmU</fullName>
    </recommendedName>
    <domain>
        <recommendedName>
            <fullName evidence="18">UDP-N-acetylglucosamine pyrophosphorylase</fullName>
            <ecNumber evidence="18">2.7.7.23</ecNumber>
        </recommendedName>
        <alternativeName>
            <fullName evidence="18">N-acetylglucosamine-1-phosphate uridyltransferase</fullName>
        </alternativeName>
    </domain>
    <domain>
        <recommendedName>
            <fullName evidence="18">Glucosamine-1-phosphate N-acetyltransferase</fullName>
            <ecNumber evidence="18">2.3.1.157</ecNumber>
        </recommendedName>
    </domain>
</protein>
<dbReference type="Pfam" id="PF00132">
    <property type="entry name" value="Hexapep"/>
    <property type="match status" value="1"/>
</dbReference>
<dbReference type="InterPro" id="IPR029044">
    <property type="entry name" value="Nucleotide-diphossugar_trans"/>
</dbReference>
<feature type="region of interest" description="N-acetyltransferase" evidence="18">
    <location>
        <begin position="286"/>
        <end position="495"/>
    </location>
</feature>
<feature type="binding site" evidence="18">
    <location>
        <position position="386"/>
    </location>
    <ligand>
        <name>UDP-N-acetyl-alpha-D-glucosamine</name>
        <dbReference type="ChEBI" id="CHEBI:57705"/>
    </ligand>
</feature>
<dbReference type="InterPro" id="IPR011004">
    <property type="entry name" value="Trimer_LpxA-like_sf"/>
</dbReference>
<dbReference type="InterPro" id="IPR038009">
    <property type="entry name" value="GlmU_C_LbH"/>
</dbReference>
<dbReference type="SUPFAM" id="SSF51161">
    <property type="entry name" value="Trimeric LpxA-like enzymes"/>
    <property type="match status" value="1"/>
</dbReference>
<dbReference type="GO" id="GO:0000287">
    <property type="term" value="F:magnesium ion binding"/>
    <property type="evidence" value="ECO:0007669"/>
    <property type="project" value="UniProtKB-UniRule"/>
</dbReference>
<dbReference type="NCBIfam" id="TIGR01173">
    <property type="entry name" value="glmU"/>
    <property type="match status" value="1"/>
</dbReference>
<evidence type="ECO:0000256" key="7">
    <source>
        <dbReference type="ARBA" id="ARBA00022723"/>
    </source>
</evidence>
<feature type="binding site" evidence="18">
    <location>
        <begin position="133"/>
        <end position="135"/>
    </location>
    <ligand>
        <name>UDP-N-acetyl-alpha-D-glucosamine</name>
        <dbReference type="ChEBI" id="CHEBI:57705"/>
    </ligand>
</feature>
<feature type="active site" description="Proton acceptor" evidence="18">
    <location>
        <position position="398"/>
    </location>
</feature>
<dbReference type="PROSITE" id="PS00101">
    <property type="entry name" value="HEXAPEP_TRANSFERASES"/>
    <property type="match status" value="1"/>
</dbReference>
<dbReference type="UniPathway" id="UPA00113">
    <property type="reaction ID" value="UER00532"/>
</dbReference>
<dbReference type="GO" id="GO:0019134">
    <property type="term" value="F:glucosamine-1-phosphate N-acetyltransferase activity"/>
    <property type="evidence" value="ECO:0007669"/>
    <property type="project" value="UniProtKB-UniRule"/>
</dbReference>
<feature type="binding site" evidence="18">
    <location>
        <position position="135"/>
    </location>
    <ligand>
        <name>Mg(2+)</name>
        <dbReference type="ChEBI" id="CHEBI:18420"/>
    </ligand>
</feature>
<dbReference type="GO" id="GO:0003977">
    <property type="term" value="F:UDP-N-acetylglucosamine diphosphorylase activity"/>
    <property type="evidence" value="ECO:0007669"/>
    <property type="project" value="UniProtKB-UniRule"/>
</dbReference>
<feature type="binding site" evidence="18">
    <location>
        <position position="412"/>
    </location>
    <ligand>
        <name>UDP-N-acetyl-alpha-D-glucosamine</name>
        <dbReference type="ChEBI" id="CHEBI:57705"/>
    </ligand>
</feature>
<comment type="catalytic activity">
    <reaction evidence="16 18">
        <text>N-acetyl-alpha-D-glucosamine 1-phosphate + UTP + H(+) = UDP-N-acetyl-alpha-D-glucosamine + diphosphate</text>
        <dbReference type="Rhea" id="RHEA:13509"/>
        <dbReference type="ChEBI" id="CHEBI:15378"/>
        <dbReference type="ChEBI" id="CHEBI:33019"/>
        <dbReference type="ChEBI" id="CHEBI:46398"/>
        <dbReference type="ChEBI" id="CHEBI:57705"/>
        <dbReference type="ChEBI" id="CHEBI:57776"/>
        <dbReference type="EC" id="2.7.7.23"/>
    </reaction>
</comment>
<feature type="region of interest" description="Linker" evidence="18">
    <location>
        <begin position="265"/>
        <end position="285"/>
    </location>
</feature>
<comment type="caution">
    <text evidence="18">Lacks conserved residue(s) required for the propagation of feature annotation.</text>
</comment>
<sequence length="495" mass="52781">MKKSKGSPSLPAAASEERASSAAVSGWPTPPSPRIAVAIMAAGKGTRLKSQLPKVLHEAGGKPLLEHVIGAAVRVVPAHDVYAIIGHEADRVRAAIGHTGVNFVLQAEQRGTGHALMVAREDLAGYDHVIVLSGDAPMITPETIGHLRNFHLEEEAAMTLLSADLEDPTGYGRVLRKSARSAEVEAIVEEKSASAAQKKVREINSGFYVFAVKELYASIGKLSTENAHAEYYLTDMAAVLSKARQRVVAFKTANAREVLGGNTREELADIDHFMRMSKCRQLMADGVTIFYPATCVIDAEVEIAPDTIVEPYVQLLGKTRIGTACRVRSYSVIRDSKIGDGVIIRTGCVMEESRVSAGAVIGPYSHLRPGSEIGEGAHVGNFVETKKIKLGKGSKANHLTYLGDAEIGAGVNIGAGTITCNYDGFHKHKTVIDDGVFIGSDSTLVAPVRVGKGAYVGAASCITDDVPQDSLAIGRARQVVKEGWARQKRTARKAK</sequence>
<dbReference type="PANTHER" id="PTHR43584:SF3">
    <property type="entry name" value="BIFUNCTIONAL PROTEIN GLMU"/>
    <property type="match status" value="1"/>
</dbReference>
<feature type="compositionally biased region" description="Low complexity" evidence="19">
    <location>
        <begin position="7"/>
        <end position="25"/>
    </location>
</feature>
<dbReference type="GO" id="GO:0005737">
    <property type="term" value="C:cytoplasm"/>
    <property type="evidence" value="ECO:0007669"/>
    <property type="project" value="UniProtKB-SubCell"/>
</dbReference>
<evidence type="ECO:0000256" key="19">
    <source>
        <dbReference type="SAM" id="MobiDB-lite"/>
    </source>
</evidence>
<keyword evidence="6 18" id="KW-0548">Nucleotidyltransferase</keyword>
<evidence type="ECO:0000256" key="10">
    <source>
        <dbReference type="ARBA" id="ARBA00022960"/>
    </source>
</evidence>
<dbReference type="GO" id="GO:0009252">
    <property type="term" value="P:peptidoglycan biosynthetic process"/>
    <property type="evidence" value="ECO:0007669"/>
    <property type="project" value="UniProtKB-UniRule"/>
</dbReference>
<evidence type="ECO:0000256" key="2">
    <source>
        <dbReference type="ARBA" id="ARBA00007707"/>
    </source>
</evidence>
<dbReference type="InterPro" id="IPR025877">
    <property type="entry name" value="MobA-like_NTP_Trfase"/>
</dbReference>
<keyword evidence="12 18" id="KW-0511">Multifunctional enzyme</keyword>
<keyword evidence="7 18" id="KW-0479">Metal-binding</keyword>
<evidence type="ECO:0000256" key="15">
    <source>
        <dbReference type="ARBA" id="ARBA00048247"/>
    </source>
</evidence>
<comment type="subunit">
    <text evidence="18">Homotrimer.</text>
</comment>
<comment type="catalytic activity">
    <reaction evidence="15 18">
        <text>alpha-D-glucosamine 1-phosphate + acetyl-CoA = N-acetyl-alpha-D-glucosamine 1-phosphate + CoA + H(+)</text>
        <dbReference type="Rhea" id="RHEA:13725"/>
        <dbReference type="ChEBI" id="CHEBI:15378"/>
        <dbReference type="ChEBI" id="CHEBI:57287"/>
        <dbReference type="ChEBI" id="CHEBI:57288"/>
        <dbReference type="ChEBI" id="CHEBI:57776"/>
        <dbReference type="ChEBI" id="CHEBI:58516"/>
        <dbReference type="EC" id="2.3.1.157"/>
    </reaction>
</comment>
<evidence type="ECO:0000256" key="5">
    <source>
        <dbReference type="ARBA" id="ARBA00022679"/>
    </source>
</evidence>
<dbReference type="InterPro" id="IPR001451">
    <property type="entry name" value="Hexapep"/>
</dbReference>
<dbReference type="Pfam" id="PF12804">
    <property type="entry name" value="NTP_transf_3"/>
    <property type="match status" value="1"/>
</dbReference>
<feature type="binding site" evidence="18">
    <location>
        <position position="440"/>
    </location>
    <ligand>
        <name>acetyl-CoA</name>
        <dbReference type="ChEBI" id="CHEBI:57288"/>
    </ligand>
</feature>
<dbReference type="CDD" id="cd03353">
    <property type="entry name" value="LbH_GlmU_C"/>
    <property type="match status" value="1"/>
</dbReference>
<feature type="binding site" evidence="18">
    <location>
        <begin position="421"/>
        <end position="422"/>
    </location>
    <ligand>
        <name>acetyl-CoA</name>
        <dbReference type="ChEBI" id="CHEBI:57288"/>
    </ligand>
</feature>
<dbReference type="EMBL" id="OMOD01000140">
    <property type="protein sequence ID" value="SPF42456.1"/>
    <property type="molecule type" value="Genomic_DNA"/>
</dbReference>
<feature type="binding site" evidence="18">
    <location>
        <position position="415"/>
    </location>
    <ligand>
        <name>acetyl-CoA</name>
        <dbReference type="ChEBI" id="CHEBI:57288"/>
    </ligand>
</feature>
<evidence type="ECO:0000256" key="6">
    <source>
        <dbReference type="ARBA" id="ARBA00022695"/>
    </source>
</evidence>
<dbReference type="Gene3D" id="3.90.550.10">
    <property type="entry name" value="Spore Coat Polysaccharide Biosynthesis Protein SpsA, Chain A"/>
    <property type="match status" value="1"/>
</dbReference>
<evidence type="ECO:0000256" key="13">
    <source>
        <dbReference type="ARBA" id="ARBA00023315"/>
    </source>
</evidence>
<comment type="pathway">
    <text evidence="18">Bacterial outer membrane biogenesis; LPS lipid A biosynthesis.</text>
</comment>
<feature type="binding site" evidence="18">
    <location>
        <position position="262"/>
    </location>
    <ligand>
        <name>Mg(2+)</name>
        <dbReference type="ChEBI" id="CHEBI:18420"/>
    </ligand>
</feature>
<keyword evidence="10 18" id="KW-0133">Cell shape</keyword>
<keyword evidence="5 18" id="KW-0808">Transferase</keyword>
<keyword evidence="8 18" id="KW-0677">Repeat</keyword>
<dbReference type="SUPFAM" id="SSF53448">
    <property type="entry name" value="Nucleotide-diphospho-sugar transferases"/>
    <property type="match status" value="1"/>
</dbReference>
<keyword evidence="9 18" id="KW-0460">Magnesium</keyword>
<dbReference type="Proteomes" id="UP000238701">
    <property type="component" value="Unassembled WGS sequence"/>
</dbReference>
<dbReference type="UniPathway" id="UPA00973"/>
<accession>A0A2U3KS07</accession>
<feature type="domain" description="MobA-like NTP transferase" evidence="20">
    <location>
        <begin position="38"/>
        <end position="182"/>
    </location>
</feature>
<comment type="pathway">
    <text evidence="18">Nucleotide-sugar biosynthesis; UDP-N-acetyl-alpha-D-glucosamine biosynthesis; N-acetyl-alpha-D-glucosamine 1-phosphate from alpha-D-glucosamine 6-phosphate (route II): step 2/2.</text>
</comment>
<evidence type="ECO:0000259" key="20">
    <source>
        <dbReference type="Pfam" id="PF12804"/>
    </source>
</evidence>
<dbReference type="OrthoDB" id="9775031at2"/>
<dbReference type="AlphaFoldDB" id="A0A2U3KS07"/>
<feature type="binding site" evidence="18">
    <location>
        <position position="401"/>
    </location>
    <ligand>
        <name>UDP-N-acetyl-alpha-D-glucosamine</name>
        <dbReference type="ChEBI" id="CHEBI:57705"/>
    </ligand>
</feature>
<evidence type="ECO:0000256" key="17">
    <source>
        <dbReference type="ARBA" id="ARBA00049628"/>
    </source>
</evidence>
<dbReference type="GO" id="GO:0000902">
    <property type="term" value="P:cell morphogenesis"/>
    <property type="evidence" value="ECO:0007669"/>
    <property type="project" value="UniProtKB-UniRule"/>
</dbReference>
<comment type="similarity">
    <text evidence="2 18">In the C-terminal section; belongs to the transferase hexapeptide repeat family.</text>
</comment>
<comment type="subcellular location">
    <subcellularLocation>
        <location evidence="1 18">Cytoplasm</location>
    </subcellularLocation>
</comment>
<dbReference type="Gene3D" id="2.160.10.10">
    <property type="entry name" value="Hexapeptide repeat proteins"/>
    <property type="match status" value="1"/>
</dbReference>
<comment type="function">
    <text evidence="17 18">Catalyzes the last two sequential reactions in the de novo biosynthetic pathway for UDP-N-acetylglucosamine (UDP-GlcNAc). The C-terminal domain catalyzes the transfer of acetyl group from acetyl coenzyme A to glucosamine-1-phosphate (GlcN-1-P) to produce N-acetylglucosamine-1-phosphate (GlcNAc-1-P), which is converted into UDP-GlcNAc by the transfer of uridine 5-monophosphate (from uridine 5-triphosphate), a reaction catalyzed by the N-terminal domain.</text>
</comment>
<comment type="pathway">
    <text evidence="18">Nucleotide-sugar biosynthesis; UDP-N-acetyl-alpha-D-glucosamine biosynthesis; UDP-N-acetyl-alpha-D-glucosamine from N-acetyl-alpha-D-glucosamine 1-phosphate: step 1/1.</text>
</comment>
<dbReference type="EC" id="2.3.1.157" evidence="18"/>
<dbReference type="InterPro" id="IPR005882">
    <property type="entry name" value="Bifunctional_GlmU"/>
</dbReference>
<evidence type="ECO:0000256" key="11">
    <source>
        <dbReference type="ARBA" id="ARBA00022984"/>
    </source>
</evidence>
<dbReference type="InterPro" id="IPR050065">
    <property type="entry name" value="GlmU-like"/>
</dbReference>
<dbReference type="PANTHER" id="PTHR43584">
    <property type="entry name" value="NUCLEOTIDYL TRANSFERASE"/>
    <property type="match status" value="1"/>
</dbReference>
<feature type="binding site" evidence="18">
    <location>
        <position position="262"/>
    </location>
    <ligand>
        <name>UDP-N-acetyl-alpha-D-glucosamine</name>
        <dbReference type="ChEBI" id="CHEBI:57705"/>
    </ligand>
</feature>
<evidence type="ECO:0000256" key="16">
    <source>
        <dbReference type="ARBA" id="ARBA00048493"/>
    </source>
</evidence>
<name>A0A2U3KS07_9BACT</name>
<keyword evidence="14 18" id="KW-0961">Cell wall biogenesis/degradation</keyword>
<evidence type="ECO:0000256" key="9">
    <source>
        <dbReference type="ARBA" id="ARBA00022842"/>
    </source>
</evidence>
<evidence type="ECO:0000256" key="14">
    <source>
        <dbReference type="ARBA" id="ARBA00023316"/>
    </source>
</evidence>
<evidence type="ECO:0000256" key="4">
    <source>
        <dbReference type="ARBA" id="ARBA00022490"/>
    </source>
</evidence>
<feature type="binding site" evidence="18">
    <location>
        <position position="106"/>
    </location>
    <ligand>
        <name>UDP-N-acetyl-alpha-D-glucosamine</name>
        <dbReference type="ChEBI" id="CHEBI:57705"/>
    </ligand>
</feature>
<feature type="binding site" evidence="18">
    <location>
        <position position="54"/>
    </location>
    <ligand>
        <name>UDP-N-acetyl-alpha-D-glucosamine</name>
        <dbReference type="ChEBI" id="CHEBI:57705"/>
    </ligand>
</feature>
<dbReference type="GO" id="GO:0006048">
    <property type="term" value="P:UDP-N-acetylglucosamine biosynthetic process"/>
    <property type="evidence" value="ECO:0007669"/>
    <property type="project" value="UniProtKB-UniPathway"/>
</dbReference>
<evidence type="ECO:0000313" key="21">
    <source>
        <dbReference type="EMBL" id="SPF42456.1"/>
    </source>
</evidence>
<keyword evidence="13 18" id="KW-0012">Acyltransferase</keyword>
<evidence type="ECO:0000256" key="3">
    <source>
        <dbReference type="ARBA" id="ARBA00007947"/>
    </source>
</evidence>
<comment type="cofactor">
    <cofactor evidence="18">
        <name>Mg(2+)</name>
        <dbReference type="ChEBI" id="CHEBI:18420"/>
    </cofactor>
    <text evidence="18">Binds 1 Mg(2+) ion per subunit.</text>
</comment>
<keyword evidence="4 18" id="KW-0963">Cytoplasm</keyword>
<gene>
    <name evidence="18 21" type="primary">glmU</name>
    <name evidence="21" type="ORF">SBA1_460053</name>
</gene>
<feature type="binding site" evidence="18">
    <location>
        <position position="475"/>
    </location>
    <ligand>
        <name>acetyl-CoA</name>
        <dbReference type="ChEBI" id="CHEBI:57288"/>
    </ligand>
</feature>
<evidence type="ECO:0000313" key="22">
    <source>
        <dbReference type="Proteomes" id="UP000238701"/>
    </source>
</evidence>
<feature type="binding site" evidence="18">
    <location>
        <position position="204"/>
    </location>
    <ligand>
        <name>UDP-N-acetyl-alpha-D-glucosamine</name>
        <dbReference type="ChEBI" id="CHEBI:57705"/>
    </ligand>
</feature>
<evidence type="ECO:0000256" key="18">
    <source>
        <dbReference type="HAMAP-Rule" id="MF_01631"/>
    </source>
</evidence>
<organism evidence="21 22">
    <name type="scientific">Candidatus Sulfotelmatobacter kueseliae</name>
    <dbReference type="NCBI Taxonomy" id="2042962"/>
    <lineage>
        <taxon>Bacteria</taxon>
        <taxon>Pseudomonadati</taxon>
        <taxon>Acidobacteriota</taxon>
        <taxon>Terriglobia</taxon>
        <taxon>Terriglobales</taxon>
        <taxon>Candidatus Korobacteraceae</taxon>
        <taxon>Candidatus Sulfotelmatobacter</taxon>
    </lineage>
</organism>
<feature type="binding site" evidence="18">
    <location>
        <begin position="111"/>
        <end position="112"/>
    </location>
    <ligand>
        <name>UDP-N-acetyl-alpha-D-glucosamine</name>
        <dbReference type="ChEBI" id="CHEBI:57705"/>
    </ligand>
</feature>
<feature type="binding site" evidence="18">
    <location>
        <position position="458"/>
    </location>
    <ligand>
        <name>acetyl-CoA</name>
        <dbReference type="ChEBI" id="CHEBI:57288"/>
    </ligand>
</feature>
<dbReference type="CDD" id="cd02540">
    <property type="entry name" value="GT2_GlmU_N_bac"/>
    <property type="match status" value="1"/>
</dbReference>
<feature type="binding site" evidence="18">
    <location>
        <position position="368"/>
    </location>
    <ligand>
        <name>UDP-N-acetyl-alpha-D-glucosamine</name>
        <dbReference type="ChEBI" id="CHEBI:57705"/>
    </ligand>
</feature>
<dbReference type="GO" id="GO:0016020">
    <property type="term" value="C:membrane"/>
    <property type="evidence" value="ECO:0007669"/>
    <property type="project" value="GOC"/>
</dbReference>
<dbReference type="GO" id="GO:0071555">
    <property type="term" value="P:cell wall organization"/>
    <property type="evidence" value="ECO:0007669"/>
    <property type="project" value="UniProtKB-KW"/>
</dbReference>
<evidence type="ECO:0000256" key="1">
    <source>
        <dbReference type="ARBA" id="ARBA00004496"/>
    </source>
</evidence>
<dbReference type="HAMAP" id="MF_01631">
    <property type="entry name" value="GlmU"/>
    <property type="match status" value="1"/>
</dbReference>
<keyword evidence="11 18" id="KW-0573">Peptidoglycan synthesis</keyword>
<proteinExistence type="inferred from homology"/>
<feature type="region of interest" description="Pyrophosphorylase" evidence="18">
    <location>
        <begin position="1"/>
        <end position="264"/>
    </location>
</feature>
<evidence type="ECO:0000256" key="12">
    <source>
        <dbReference type="ARBA" id="ARBA00023268"/>
    </source>
</evidence>
<evidence type="ECO:0000256" key="8">
    <source>
        <dbReference type="ARBA" id="ARBA00022737"/>
    </source>
</evidence>
<comment type="similarity">
    <text evidence="3 18">In the N-terminal section; belongs to the N-acetylglucosamine-1-phosphate uridyltransferase family.</text>
</comment>
<feature type="binding site" evidence="18">
    <location>
        <position position="189"/>
    </location>
    <ligand>
        <name>UDP-N-acetyl-alpha-D-glucosamine</name>
        <dbReference type="ChEBI" id="CHEBI:57705"/>
    </ligand>
</feature>
<feature type="region of interest" description="Disordered" evidence="19">
    <location>
        <begin position="1"/>
        <end position="28"/>
    </location>
</feature>
<dbReference type="GO" id="GO:0008360">
    <property type="term" value="P:regulation of cell shape"/>
    <property type="evidence" value="ECO:0007669"/>
    <property type="project" value="UniProtKB-KW"/>
</dbReference>
<dbReference type="InterPro" id="IPR018357">
    <property type="entry name" value="Hexapep_transf_CS"/>
</dbReference>
<dbReference type="GO" id="GO:0009245">
    <property type="term" value="P:lipid A biosynthetic process"/>
    <property type="evidence" value="ECO:0007669"/>
    <property type="project" value="UniProtKB-UniRule"/>
</dbReference>
<reference evidence="22" key="1">
    <citation type="submission" date="2018-02" db="EMBL/GenBank/DDBJ databases">
        <authorList>
            <person name="Hausmann B."/>
        </authorList>
    </citation>
    <scope>NUCLEOTIDE SEQUENCE [LARGE SCALE GENOMIC DNA]</scope>
    <source>
        <strain evidence="22">Peat soil MAG SbA1</strain>
    </source>
</reference>
<dbReference type="EC" id="2.7.7.23" evidence="18"/>
<feature type="binding site" evidence="18">
    <location>
        <position position="172"/>
    </location>
    <ligand>
        <name>UDP-N-acetyl-alpha-D-glucosamine</name>
        <dbReference type="ChEBI" id="CHEBI:57705"/>
    </ligand>
</feature>